<comment type="caution">
    <text evidence="2">The sequence shown here is derived from an EMBL/GenBank/DDBJ whole genome shotgun (WGS) entry which is preliminary data.</text>
</comment>
<gene>
    <name evidence="2" type="ORF">JAY77_15760</name>
</gene>
<reference evidence="2" key="1">
    <citation type="journal article" date="2021" name="Proc. Natl. Acad. Sci. U.S.A.">
        <title>Global biogeography of chemosynthetic symbionts reveals both localized and globally distributed symbiont groups. .</title>
        <authorList>
            <person name="Osvatic J.T."/>
            <person name="Wilkins L.G.E."/>
            <person name="Leibrecht L."/>
            <person name="Leray M."/>
            <person name="Zauner S."/>
            <person name="Polzin J."/>
            <person name="Camacho Y."/>
            <person name="Gros O."/>
            <person name="van Gils J.A."/>
            <person name="Eisen J.A."/>
            <person name="Petersen J.M."/>
            <person name="Yuen B."/>
        </authorList>
    </citation>
    <scope>NUCLEOTIDE SEQUENCE</scope>
    <source>
        <strain evidence="2">MAGclacostrist055</strain>
    </source>
</reference>
<organism evidence="2 3">
    <name type="scientific">Candidatus Thiodiazotropha taylori</name>
    <dbReference type="NCBI Taxonomy" id="2792791"/>
    <lineage>
        <taxon>Bacteria</taxon>
        <taxon>Pseudomonadati</taxon>
        <taxon>Pseudomonadota</taxon>
        <taxon>Gammaproteobacteria</taxon>
        <taxon>Chromatiales</taxon>
        <taxon>Sedimenticolaceae</taxon>
        <taxon>Candidatus Thiodiazotropha</taxon>
    </lineage>
</organism>
<dbReference type="EMBL" id="JAEPCR010000077">
    <property type="protein sequence ID" value="MCG7979585.1"/>
    <property type="molecule type" value="Genomic_DNA"/>
</dbReference>
<evidence type="ECO:0000256" key="1">
    <source>
        <dbReference type="SAM" id="MobiDB-lite"/>
    </source>
</evidence>
<dbReference type="Proteomes" id="UP000886674">
    <property type="component" value="Unassembled WGS sequence"/>
</dbReference>
<feature type="region of interest" description="Disordered" evidence="1">
    <location>
        <begin position="32"/>
        <end position="62"/>
    </location>
</feature>
<accession>A0A9E4TTR5</accession>
<dbReference type="AlphaFoldDB" id="A0A9E4TTR5"/>
<protein>
    <submittedName>
        <fullName evidence="2">Uncharacterized protein</fullName>
    </submittedName>
</protein>
<name>A0A9E4TTR5_9GAMM</name>
<sequence>MTMNKTFQYLAGGASLILAFYALKDRGFFGSPGPVGRDVPDTDPTDLADPADQWPGLDSGVF</sequence>
<evidence type="ECO:0000313" key="3">
    <source>
        <dbReference type="Proteomes" id="UP000886674"/>
    </source>
</evidence>
<proteinExistence type="predicted"/>
<evidence type="ECO:0000313" key="2">
    <source>
        <dbReference type="EMBL" id="MCG7979585.1"/>
    </source>
</evidence>